<comment type="caution">
    <text evidence="1">The sequence shown here is derived from an EMBL/GenBank/DDBJ whole genome shotgun (WGS) entry which is preliminary data.</text>
</comment>
<protein>
    <submittedName>
        <fullName evidence="1">Uncharacterized protein</fullName>
    </submittedName>
</protein>
<organism evidence="1 2">
    <name type="scientific">Candidatus Muproteobacteria bacterium RBG_16_64_11</name>
    <dbReference type="NCBI Taxonomy" id="1817758"/>
    <lineage>
        <taxon>Bacteria</taxon>
        <taxon>Pseudomonadati</taxon>
        <taxon>Pseudomonadota</taxon>
        <taxon>Candidatus Muproteobacteria</taxon>
    </lineage>
</organism>
<proteinExistence type="predicted"/>
<gene>
    <name evidence="1" type="ORF">A2150_02265</name>
</gene>
<dbReference type="STRING" id="1817758.A2150_02265"/>
<dbReference type="EMBL" id="MFSS01000029">
    <property type="protein sequence ID" value="OGI44020.1"/>
    <property type="molecule type" value="Genomic_DNA"/>
</dbReference>
<sequence>MPALRPLREDKVSEPITHSVAREPKFCKCRLCHEYFYADTIAAARVACKEHGERFHPDWHVTNCYCPD</sequence>
<dbReference type="AlphaFoldDB" id="A0A1F6TFW1"/>
<accession>A0A1F6TFW1</accession>
<evidence type="ECO:0000313" key="2">
    <source>
        <dbReference type="Proteomes" id="UP000177925"/>
    </source>
</evidence>
<name>A0A1F6TFW1_9PROT</name>
<reference evidence="1 2" key="1">
    <citation type="journal article" date="2016" name="Nat. Commun.">
        <title>Thousands of microbial genomes shed light on interconnected biogeochemical processes in an aquifer system.</title>
        <authorList>
            <person name="Anantharaman K."/>
            <person name="Brown C.T."/>
            <person name="Hug L.A."/>
            <person name="Sharon I."/>
            <person name="Castelle C.J."/>
            <person name="Probst A.J."/>
            <person name="Thomas B.C."/>
            <person name="Singh A."/>
            <person name="Wilkins M.J."/>
            <person name="Karaoz U."/>
            <person name="Brodie E.L."/>
            <person name="Williams K.H."/>
            <person name="Hubbard S.S."/>
            <person name="Banfield J.F."/>
        </authorList>
    </citation>
    <scope>NUCLEOTIDE SEQUENCE [LARGE SCALE GENOMIC DNA]</scope>
</reference>
<dbReference type="Proteomes" id="UP000177925">
    <property type="component" value="Unassembled WGS sequence"/>
</dbReference>
<evidence type="ECO:0000313" key="1">
    <source>
        <dbReference type="EMBL" id="OGI44020.1"/>
    </source>
</evidence>